<dbReference type="PROSITE" id="PS51683">
    <property type="entry name" value="SAM_OMT_II"/>
    <property type="match status" value="1"/>
</dbReference>
<dbReference type="Pfam" id="PF08100">
    <property type="entry name" value="Dimerisation"/>
    <property type="match status" value="1"/>
</dbReference>
<evidence type="ECO:0000259" key="5">
    <source>
        <dbReference type="Pfam" id="PF08100"/>
    </source>
</evidence>
<evidence type="ECO:0000313" key="7">
    <source>
        <dbReference type="Proteomes" id="UP000479710"/>
    </source>
</evidence>
<dbReference type="PANTHER" id="PTHR11746">
    <property type="entry name" value="O-METHYLTRANSFERASE"/>
    <property type="match status" value="1"/>
</dbReference>
<reference evidence="6 7" key="1">
    <citation type="submission" date="2019-11" db="EMBL/GenBank/DDBJ databases">
        <title>Whole genome sequence of Oryza granulata.</title>
        <authorList>
            <person name="Li W."/>
        </authorList>
    </citation>
    <scope>NUCLEOTIDE SEQUENCE [LARGE SCALE GENOMIC DNA]</scope>
    <source>
        <strain evidence="7">cv. Menghai</strain>
        <tissue evidence="6">Leaf</tissue>
    </source>
</reference>
<protein>
    <recommendedName>
        <fullName evidence="8">O-methyltransferase domain-containing protein</fullName>
    </recommendedName>
</protein>
<sequence>MDALSTPDLTKAERELYSHFLCYVKSMALKCAVDLGIPEAIYQRGGATTLHEIVTGVGVHPSKLPQLRRLMNVLSFSGMFVRTPIVSATDTGNGAGEDAVVYELTPTSRLLVTGDDKAGLSLLLQYLAGPTIVSSFFSMKTWFKGEHGDTTTFFELTHGCDLWENNRKDGDDNNKLNVAMVADSRLVMEIFLKEAGANVLRGVSTLVDVGGGHGQASKAIAAAFPHVKCTVMDLPHVVSHAPTDDKVEFIAGDMFKHIPPADAVLLKVLRRCKEAISAKGPVGKVIIIDVVMGSEQRDMVTKETQGLYDLYMIFINGIERDENQWRKIFVATRSSPS</sequence>
<accession>A0A6G1CCP4</accession>
<evidence type="ECO:0000256" key="1">
    <source>
        <dbReference type="ARBA" id="ARBA00022603"/>
    </source>
</evidence>
<dbReference type="OrthoDB" id="1606438at2759"/>
<evidence type="ECO:0000313" key="6">
    <source>
        <dbReference type="EMBL" id="KAF0897554.1"/>
    </source>
</evidence>
<evidence type="ECO:0000256" key="2">
    <source>
        <dbReference type="ARBA" id="ARBA00022679"/>
    </source>
</evidence>
<dbReference type="GO" id="GO:0008171">
    <property type="term" value="F:O-methyltransferase activity"/>
    <property type="evidence" value="ECO:0007669"/>
    <property type="project" value="InterPro"/>
</dbReference>
<dbReference type="PIRSF" id="PIRSF005739">
    <property type="entry name" value="O-mtase"/>
    <property type="match status" value="1"/>
</dbReference>
<dbReference type="Pfam" id="PF00891">
    <property type="entry name" value="Methyltransf_2"/>
    <property type="match status" value="1"/>
</dbReference>
<keyword evidence="1" id="KW-0489">Methyltransferase</keyword>
<keyword evidence="7" id="KW-1185">Reference proteome</keyword>
<dbReference type="InterPro" id="IPR036388">
    <property type="entry name" value="WH-like_DNA-bd_sf"/>
</dbReference>
<dbReference type="EMBL" id="SPHZ02000010">
    <property type="protein sequence ID" value="KAF0897554.1"/>
    <property type="molecule type" value="Genomic_DNA"/>
</dbReference>
<dbReference type="InterPro" id="IPR016461">
    <property type="entry name" value="COMT-like"/>
</dbReference>
<dbReference type="SUPFAM" id="SSF46785">
    <property type="entry name" value="Winged helix' DNA-binding domain"/>
    <property type="match status" value="1"/>
</dbReference>
<keyword evidence="2" id="KW-0808">Transferase</keyword>
<dbReference type="Gene3D" id="1.10.10.10">
    <property type="entry name" value="Winged helix-like DNA-binding domain superfamily/Winged helix DNA-binding domain"/>
    <property type="match status" value="1"/>
</dbReference>
<proteinExistence type="predicted"/>
<evidence type="ECO:0008006" key="8">
    <source>
        <dbReference type="Google" id="ProtNLM"/>
    </source>
</evidence>
<gene>
    <name evidence="6" type="ORF">E2562_039043</name>
</gene>
<feature type="domain" description="O-methyltransferase dimerisation" evidence="5">
    <location>
        <begin position="18"/>
        <end position="113"/>
    </location>
</feature>
<dbReference type="SUPFAM" id="SSF53335">
    <property type="entry name" value="S-adenosyl-L-methionine-dependent methyltransferases"/>
    <property type="match status" value="1"/>
</dbReference>
<feature type="domain" description="O-methyltransferase C-terminal" evidence="4">
    <location>
        <begin position="139"/>
        <end position="329"/>
    </location>
</feature>
<dbReference type="GO" id="GO:0032259">
    <property type="term" value="P:methylation"/>
    <property type="evidence" value="ECO:0007669"/>
    <property type="project" value="UniProtKB-KW"/>
</dbReference>
<dbReference type="InterPro" id="IPR012967">
    <property type="entry name" value="COMT_dimerisation"/>
</dbReference>
<evidence type="ECO:0000256" key="3">
    <source>
        <dbReference type="ARBA" id="ARBA00022691"/>
    </source>
</evidence>
<organism evidence="6 7">
    <name type="scientific">Oryza meyeriana var. granulata</name>
    <dbReference type="NCBI Taxonomy" id="110450"/>
    <lineage>
        <taxon>Eukaryota</taxon>
        <taxon>Viridiplantae</taxon>
        <taxon>Streptophyta</taxon>
        <taxon>Embryophyta</taxon>
        <taxon>Tracheophyta</taxon>
        <taxon>Spermatophyta</taxon>
        <taxon>Magnoliopsida</taxon>
        <taxon>Liliopsida</taxon>
        <taxon>Poales</taxon>
        <taxon>Poaceae</taxon>
        <taxon>BOP clade</taxon>
        <taxon>Oryzoideae</taxon>
        <taxon>Oryzeae</taxon>
        <taxon>Oryzinae</taxon>
        <taxon>Oryza</taxon>
        <taxon>Oryza meyeriana</taxon>
    </lineage>
</organism>
<evidence type="ECO:0000259" key="4">
    <source>
        <dbReference type="Pfam" id="PF00891"/>
    </source>
</evidence>
<name>A0A6G1CCP4_9ORYZ</name>
<dbReference type="AlphaFoldDB" id="A0A6G1CCP4"/>
<dbReference type="Gene3D" id="3.40.50.150">
    <property type="entry name" value="Vaccinia Virus protein VP39"/>
    <property type="match status" value="1"/>
</dbReference>
<dbReference type="InterPro" id="IPR001077">
    <property type="entry name" value="COMT_C"/>
</dbReference>
<dbReference type="InterPro" id="IPR036390">
    <property type="entry name" value="WH_DNA-bd_sf"/>
</dbReference>
<keyword evidence="3" id="KW-0949">S-adenosyl-L-methionine</keyword>
<dbReference type="Proteomes" id="UP000479710">
    <property type="component" value="Unassembled WGS sequence"/>
</dbReference>
<dbReference type="InterPro" id="IPR029063">
    <property type="entry name" value="SAM-dependent_MTases_sf"/>
</dbReference>
<dbReference type="GO" id="GO:0046983">
    <property type="term" value="F:protein dimerization activity"/>
    <property type="evidence" value="ECO:0007669"/>
    <property type="project" value="InterPro"/>
</dbReference>
<comment type="caution">
    <text evidence="6">The sequence shown here is derived from an EMBL/GenBank/DDBJ whole genome shotgun (WGS) entry which is preliminary data.</text>
</comment>